<gene>
    <name evidence="10" type="ORF">L798_11823</name>
</gene>
<dbReference type="InterPro" id="IPR036365">
    <property type="entry name" value="PGBD-like_sf"/>
</dbReference>
<evidence type="ECO:0000313" key="11">
    <source>
        <dbReference type="Proteomes" id="UP000027135"/>
    </source>
</evidence>
<keyword evidence="6" id="KW-0482">Metalloprotease</keyword>
<comment type="cofactor">
    <cofactor evidence="8">
        <name>Zn(2+)</name>
        <dbReference type="ChEBI" id="CHEBI:29105"/>
    </cofactor>
    <text evidence="8">Binds 2 Zn(2+) ions per subunit.</text>
</comment>
<feature type="binding site" evidence="8">
    <location>
        <position position="149"/>
    </location>
    <ligand>
        <name>Ca(2+)</name>
        <dbReference type="ChEBI" id="CHEBI:29108"/>
        <label>3</label>
    </ligand>
</feature>
<evidence type="ECO:0000256" key="3">
    <source>
        <dbReference type="ARBA" id="ARBA00022723"/>
    </source>
</evidence>
<feature type="binding site" evidence="8">
    <location>
        <position position="129"/>
    </location>
    <ligand>
        <name>Ca(2+)</name>
        <dbReference type="ChEBI" id="CHEBI:29108"/>
        <label>3</label>
    </ligand>
</feature>
<dbReference type="Proteomes" id="UP000027135">
    <property type="component" value="Unassembled WGS sequence"/>
</dbReference>
<dbReference type="InterPro" id="IPR006026">
    <property type="entry name" value="Peptidase_Metallo"/>
</dbReference>
<dbReference type="PANTHER" id="PTHR10201:SF310">
    <property type="entry name" value="MMP-LIKE PROTEIN"/>
    <property type="match status" value="1"/>
</dbReference>
<dbReference type="GO" id="GO:0030198">
    <property type="term" value="P:extracellular matrix organization"/>
    <property type="evidence" value="ECO:0007669"/>
    <property type="project" value="TreeGrafter"/>
</dbReference>
<keyword evidence="3 8" id="KW-0479">Metal-binding</keyword>
<evidence type="ECO:0000256" key="8">
    <source>
        <dbReference type="PIRSR" id="PIRSR621190-2"/>
    </source>
</evidence>
<evidence type="ECO:0000256" key="5">
    <source>
        <dbReference type="ARBA" id="ARBA00022833"/>
    </source>
</evidence>
<dbReference type="GO" id="GO:0030574">
    <property type="term" value="P:collagen catabolic process"/>
    <property type="evidence" value="ECO:0007669"/>
    <property type="project" value="TreeGrafter"/>
</dbReference>
<feature type="binding site" evidence="8">
    <location>
        <position position="180"/>
    </location>
    <ligand>
        <name>Zn(2+)</name>
        <dbReference type="ChEBI" id="CHEBI:29105"/>
        <label>2</label>
        <note>catalytic</note>
    </ligand>
</feature>
<feature type="binding site" evidence="8">
    <location>
        <position position="124"/>
    </location>
    <ligand>
        <name>Zn(2+)</name>
        <dbReference type="ChEBI" id="CHEBI:29105"/>
        <label>1</label>
    </ligand>
</feature>
<feature type="binding site" evidence="8">
    <location>
        <position position="152"/>
    </location>
    <ligand>
        <name>Ca(2+)</name>
        <dbReference type="ChEBI" id="CHEBI:29108"/>
        <label>3</label>
    </ligand>
</feature>
<dbReference type="Gene3D" id="3.40.390.10">
    <property type="entry name" value="Collagenase (Catalytic Domain)"/>
    <property type="match status" value="1"/>
</dbReference>
<dbReference type="InParanoid" id="A0A067R4D9"/>
<feature type="binding site" evidence="8">
    <location>
        <position position="122"/>
    </location>
    <ligand>
        <name>Zn(2+)</name>
        <dbReference type="ChEBI" id="CHEBI:29105"/>
        <label>1</label>
    </ligand>
</feature>
<name>A0A067R4D9_ZOONE</name>
<comment type="similarity">
    <text evidence="1">Belongs to the peptidase M10A family.</text>
</comment>
<evidence type="ECO:0000256" key="6">
    <source>
        <dbReference type="ARBA" id="ARBA00023049"/>
    </source>
</evidence>
<feature type="domain" description="Peptidase metallopeptidase" evidence="9">
    <location>
        <begin position="59"/>
        <end position="215"/>
    </location>
</feature>
<dbReference type="MEROPS" id="M10.010"/>
<feature type="binding site" evidence="8">
    <location>
        <position position="170"/>
    </location>
    <ligand>
        <name>Zn(2+)</name>
        <dbReference type="ChEBI" id="CHEBI:29105"/>
        <label>2</label>
        <note>catalytic</note>
    </ligand>
</feature>
<dbReference type="SUPFAM" id="SSF55486">
    <property type="entry name" value="Metalloproteases ('zincins'), catalytic domain"/>
    <property type="match status" value="1"/>
</dbReference>
<dbReference type="AlphaFoldDB" id="A0A067R4D9"/>
<keyword evidence="5 8" id="KW-0862">Zinc</keyword>
<keyword evidence="11" id="KW-1185">Reference proteome</keyword>
<dbReference type="GO" id="GO:0031012">
    <property type="term" value="C:extracellular matrix"/>
    <property type="evidence" value="ECO:0007669"/>
    <property type="project" value="InterPro"/>
</dbReference>
<dbReference type="OMA" id="FLPWCFT"/>
<feature type="binding site" description="in inhibited form" evidence="8">
    <location>
        <position position="38"/>
    </location>
    <ligand>
        <name>Zn(2+)</name>
        <dbReference type="ChEBI" id="CHEBI:29105"/>
        <label>2</label>
        <note>catalytic</note>
    </ligand>
</feature>
<evidence type="ECO:0000259" key="9">
    <source>
        <dbReference type="SMART" id="SM00235"/>
    </source>
</evidence>
<evidence type="ECO:0000256" key="7">
    <source>
        <dbReference type="PIRSR" id="PIRSR621190-1"/>
    </source>
</evidence>
<evidence type="ECO:0000256" key="4">
    <source>
        <dbReference type="ARBA" id="ARBA00022801"/>
    </source>
</evidence>
<dbReference type="InterPro" id="IPR021190">
    <property type="entry name" value="Pept_M10A"/>
</dbReference>
<evidence type="ECO:0000256" key="1">
    <source>
        <dbReference type="ARBA" id="ARBA00010370"/>
    </source>
</evidence>
<keyword evidence="4" id="KW-0378">Hydrolase</keyword>
<dbReference type="Pfam" id="PF00413">
    <property type="entry name" value="Peptidase_M10"/>
    <property type="match status" value="1"/>
</dbReference>
<feature type="binding site" evidence="8">
    <location>
        <position position="174"/>
    </location>
    <ligand>
        <name>Zn(2+)</name>
        <dbReference type="ChEBI" id="CHEBI:29105"/>
        <label>2</label>
        <note>catalytic</note>
    </ligand>
</feature>
<feature type="binding site" evidence="8">
    <location>
        <position position="152"/>
    </location>
    <ligand>
        <name>Ca(2+)</name>
        <dbReference type="ChEBI" id="CHEBI:29108"/>
        <label>1</label>
    </ligand>
</feature>
<dbReference type="GO" id="GO:0006508">
    <property type="term" value="P:proteolysis"/>
    <property type="evidence" value="ECO:0007669"/>
    <property type="project" value="UniProtKB-KW"/>
</dbReference>
<dbReference type="GO" id="GO:0008270">
    <property type="term" value="F:zinc ion binding"/>
    <property type="evidence" value="ECO:0007669"/>
    <property type="project" value="InterPro"/>
</dbReference>
<dbReference type="EMBL" id="KK852901">
    <property type="protein sequence ID" value="KDR14087.1"/>
    <property type="molecule type" value="Genomic_DNA"/>
</dbReference>
<feature type="binding site" evidence="8">
    <location>
        <position position="147"/>
    </location>
    <ligand>
        <name>Zn(2+)</name>
        <dbReference type="ChEBI" id="CHEBI:29105"/>
        <label>1</label>
    </ligand>
</feature>
<feature type="binding site" evidence="8">
    <location>
        <position position="130"/>
    </location>
    <ligand>
        <name>Ca(2+)</name>
        <dbReference type="ChEBI" id="CHEBI:29108"/>
        <label>3</label>
    </ligand>
</feature>
<reference evidence="10 11" key="1">
    <citation type="journal article" date="2014" name="Nat. Commun.">
        <title>Molecular traces of alternative social organization in a termite genome.</title>
        <authorList>
            <person name="Terrapon N."/>
            <person name="Li C."/>
            <person name="Robertson H.M."/>
            <person name="Ji L."/>
            <person name="Meng X."/>
            <person name="Booth W."/>
            <person name="Chen Z."/>
            <person name="Childers C.P."/>
            <person name="Glastad K.M."/>
            <person name="Gokhale K."/>
            <person name="Gowin J."/>
            <person name="Gronenberg W."/>
            <person name="Hermansen R.A."/>
            <person name="Hu H."/>
            <person name="Hunt B.G."/>
            <person name="Huylmans A.K."/>
            <person name="Khalil S.M."/>
            <person name="Mitchell R.D."/>
            <person name="Munoz-Torres M.C."/>
            <person name="Mustard J.A."/>
            <person name="Pan H."/>
            <person name="Reese J.T."/>
            <person name="Scharf M.E."/>
            <person name="Sun F."/>
            <person name="Vogel H."/>
            <person name="Xiao J."/>
            <person name="Yang W."/>
            <person name="Yang Z."/>
            <person name="Yang Z."/>
            <person name="Zhou J."/>
            <person name="Zhu J."/>
            <person name="Brent C.S."/>
            <person name="Elsik C.G."/>
            <person name="Goodisman M.A."/>
            <person name="Liberles D.A."/>
            <person name="Roe R.M."/>
            <person name="Vargo E.L."/>
            <person name="Vilcinskas A."/>
            <person name="Wang J."/>
            <person name="Bornberg-Bauer E."/>
            <person name="Korb J."/>
            <person name="Zhang G."/>
            <person name="Liebig J."/>
        </authorList>
    </citation>
    <scope>NUCLEOTIDE SEQUENCE [LARGE SCALE GENOMIC DNA]</scope>
    <source>
        <tissue evidence="10">Whole organism</tissue>
    </source>
</reference>
<dbReference type="SUPFAM" id="SSF47090">
    <property type="entry name" value="PGBD-like"/>
    <property type="match status" value="1"/>
</dbReference>
<dbReference type="CDD" id="cd04278">
    <property type="entry name" value="ZnMc_MMP"/>
    <property type="match status" value="1"/>
</dbReference>
<proteinExistence type="inferred from homology"/>
<sequence>MDSNVVTEAVADFQQFVGLESTGLMDEATHEMMTKPRCGMKDRHDFDEEYSRSKRYTTLDGVWGNYNLTYMIQMYPDLPTSAVDEEVERAAAVWAAVTKFRFRPATNNELADIRITFASRDHGDGMPFDGRGMVVAHAFPPPSGKLHFDIAEEWTIRCYEGQNLFHTAVHEFGHILGLGHSDILASVMFPYAKGYNPNFTLHEDDIKGIQVLYGVKEYSCSDAPNDHVGAVCQKGMGKKTNDQCIRSNADSAPLPTLLISFIILVSLAVRGV</sequence>
<feature type="active site" evidence="7">
    <location>
        <position position="171"/>
    </location>
</feature>
<dbReference type="InterPro" id="IPR033739">
    <property type="entry name" value="M10A_MMP"/>
</dbReference>
<keyword evidence="8" id="KW-0106">Calcium</keyword>
<evidence type="ECO:0000256" key="2">
    <source>
        <dbReference type="ARBA" id="ARBA00022670"/>
    </source>
</evidence>
<dbReference type="InterPro" id="IPR001818">
    <property type="entry name" value="Pept_M10_metallopeptidase"/>
</dbReference>
<dbReference type="GO" id="GO:0004222">
    <property type="term" value="F:metalloendopeptidase activity"/>
    <property type="evidence" value="ECO:0007669"/>
    <property type="project" value="InterPro"/>
</dbReference>
<keyword evidence="2" id="KW-0645">Protease</keyword>
<accession>A0A067R4D9</accession>
<dbReference type="eggNOG" id="KOG1565">
    <property type="taxonomic scope" value="Eukaryota"/>
</dbReference>
<feature type="binding site" evidence="8">
    <location>
        <position position="77"/>
    </location>
    <ligand>
        <name>Ca(2+)</name>
        <dbReference type="ChEBI" id="CHEBI:29108"/>
        <label>1</label>
    </ligand>
</feature>
<feature type="binding site" evidence="8">
    <location>
        <position position="137"/>
    </location>
    <ligand>
        <name>Zn(2+)</name>
        <dbReference type="ChEBI" id="CHEBI:29105"/>
        <label>1</label>
    </ligand>
</feature>
<evidence type="ECO:0000313" key="10">
    <source>
        <dbReference type="EMBL" id="KDR14087.1"/>
    </source>
</evidence>
<organism evidence="10 11">
    <name type="scientific">Zootermopsis nevadensis</name>
    <name type="common">Dampwood termite</name>
    <dbReference type="NCBI Taxonomy" id="136037"/>
    <lineage>
        <taxon>Eukaryota</taxon>
        <taxon>Metazoa</taxon>
        <taxon>Ecdysozoa</taxon>
        <taxon>Arthropoda</taxon>
        <taxon>Hexapoda</taxon>
        <taxon>Insecta</taxon>
        <taxon>Pterygota</taxon>
        <taxon>Neoptera</taxon>
        <taxon>Polyneoptera</taxon>
        <taxon>Dictyoptera</taxon>
        <taxon>Blattodea</taxon>
        <taxon>Blattoidea</taxon>
        <taxon>Termitoidae</taxon>
        <taxon>Termopsidae</taxon>
        <taxon>Zootermopsis</taxon>
    </lineage>
</organism>
<dbReference type="Pfam" id="PF01471">
    <property type="entry name" value="PG_binding_1"/>
    <property type="match status" value="1"/>
</dbReference>
<dbReference type="InterPro" id="IPR024079">
    <property type="entry name" value="MetalloPept_cat_dom_sf"/>
</dbReference>
<comment type="cofactor">
    <cofactor evidence="8">
        <name>Ca(2+)</name>
        <dbReference type="ChEBI" id="CHEBI:29108"/>
    </cofactor>
    <text evidence="8">Can bind about 5 Ca(2+) ions per subunit.</text>
</comment>
<feature type="binding site" evidence="8">
    <location>
        <position position="188"/>
    </location>
    <ligand>
        <name>Zn(2+)</name>
        <dbReference type="ChEBI" id="CHEBI:29105"/>
        <label>2</label>
        <note>catalytic</note>
    </ligand>
</feature>
<dbReference type="InterPro" id="IPR002477">
    <property type="entry name" value="Peptidoglycan-bd-like"/>
</dbReference>
<dbReference type="PRINTS" id="PR00138">
    <property type="entry name" value="MATRIXIN"/>
</dbReference>
<protein>
    <submittedName>
        <fullName evidence="10">50 kDa hatching enzyme</fullName>
    </submittedName>
</protein>
<dbReference type="PANTHER" id="PTHR10201">
    <property type="entry name" value="MATRIX METALLOPROTEINASE"/>
    <property type="match status" value="1"/>
</dbReference>
<dbReference type="SMART" id="SM00235">
    <property type="entry name" value="ZnMc"/>
    <property type="match status" value="1"/>
</dbReference>
<feature type="binding site" evidence="8">
    <location>
        <position position="112"/>
    </location>
    <ligand>
        <name>Ca(2+)</name>
        <dbReference type="ChEBI" id="CHEBI:29108"/>
        <label>2</label>
    </ligand>
</feature>